<reference evidence="3" key="1">
    <citation type="journal article" date="2019" name="Int. J. Syst. Evol. Microbiol.">
        <title>The Global Catalogue of Microorganisms (GCM) 10K type strain sequencing project: providing services to taxonomists for standard genome sequencing and annotation.</title>
        <authorList>
            <consortium name="The Broad Institute Genomics Platform"/>
            <consortium name="The Broad Institute Genome Sequencing Center for Infectious Disease"/>
            <person name="Wu L."/>
            <person name="Ma J."/>
        </authorList>
    </citation>
    <scope>NUCLEOTIDE SEQUENCE [LARGE SCALE GENOMIC DNA]</scope>
    <source>
        <strain evidence="3">KCTC 3950</strain>
    </source>
</reference>
<feature type="coiled-coil region" evidence="1">
    <location>
        <begin position="9"/>
        <end position="53"/>
    </location>
</feature>
<dbReference type="EMBL" id="JBHUME010000002">
    <property type="protein sequence ID" value="MFD2611489.1"/>
    <property type="molecule type" value="Genomic_DNA"/>
</dbReference>
<keyword evidence="1" id="KW-0175">Coiled coil</keyword>
<dbReference type="RefSeq" id="WP_377600143.1">
    <property type="nucleotide sequence ID" value="NZ_JBHUME010000002.1"/>
</dbReference>
<evidence type="ECO:0008006" key="4">
    <source>
        <dbReference type="Google" id="ProtNLM"/>
    </source>
</evidence>
<gene>
    <name evidence="2" type="ORF">ACFSUF_03525</name>
</gene>
<sequence>MLEYGFDRLAEAKEQLYRLEKAQRRQKELRSRLHEKEKQIIELEMKLEAFYATQRRVEHLSWEAATN</sequence>
<organism evidence="2 3">
    <name type="scientific">Paenibacillus gansuensis</name>
    <dbReference type="NCBI Taxonomy" id="306542"/>
    <lineage>
        <taxon>Bacteria</taxon>
        <taxon>Bacillati</taxon>
        <taxon>Bacillota</taxon>
        <taxon>Bacilli</taxon>
        <taxon>Bacillales</taxon>
        <taxon>Paenibacillaceae</taxon>
        <taxon>Paenibacillus</taxon>
    </lineage>
</organism>
<proteinExistence type="predicted"/>
<comment type="caution">
    <text evidence="2">The sequence shown here is derived from an EMBL/GenBank/DDBJ whole genome shotgun (WGS) entry which is preliminary data.</text>
</comment>
<evidence type="ECO:0000313" key="3">
    <source>
        <dbReference type="Proteomes" id="UP001597541"/>
    </source>
</evidence>
<evidence type="ECO:0000256" key="1">
    <source>
        <dbReference type="SAM" id="Coils"/>
    </source>
</evidence>
<dbReference type="Proteomes" id="UP001597541">
    <property type="component" value="Unassembled WGS sequence"/>
</dbReference>
<evidence type="ECO:0000313" key="2">
    <source>
        <dbReference type="EMBL" id="MFD2611489.1"/>
    </source>
</evidence>
<accession>A0ABW5P8X9</accession>
<keyword evidence="3" id="KW-1185">Reference proteome</keyword>
<protein>
    <recommendedName>
        <fullName evidence="4">Transposase</fullName>
    </recommendedName>
</protein>
<name>A0ABW5P8X9_9BACL</name>